<name>A0AA40BZE5_9PEZI</name>
<proteinExistence type="predicted"/>
<reference evidence="1" key="1">
    <citation type="submission" date="2023-06" db="EMBL/GenBank/DDBJ databases">
        <title>Genome-scale phylogeny and comparative genomics of the fungal order Sordariales.</title>
        <authorList>
            <consortium name="Lawrence Berkeley National Laboratory"/>
            <person name="Hensen N."/>
            <person name="Bonometti L."/>
            <person name="Westerberg I."/>
            <person name="Brannstrom I.O."/>
            <person name="Guillou S."/>
            <person name="Cros-Aarteil S."/>
            <person name="Calhoun S."/>
            <person name="Haridas S."/>
            <person name="Kuo A."/>
            <person name="Mondo S."/>
            <person name="Pangilinan J."/>
            <person name="Riley R."/>
            <person name="Labutti K."/>
            <person name="Andreopoulos B."/>
            <person name="Lipzen A."/>
            <person name="Chen C."/>
            <person name="Yanf M."/>
            <person name="Daum C."/>
            <person name="Ng V."/>
            <person name="Clum A."/>
            <person name="Steindorff A."/>
            <person name="Ohm R."/>
            <person name="Martin F."/>
            <person name="Silar P."/>
            <person name="Natvig D."/>
            <person name="Lalanne C."/>
            <person name="Gautier V."/>
            <person name="Ament-Velasquez S.L."/>
            <person name="Kruys A."/>
            <person name="Hutchinson M.I."/>
            <person name="Powell A.J."/>
            <person name="Barry K."/>
            <person name="Miller A.N."/>
            <person name="Grigoriev I.V."/>
            <person name="Debuchy R."/>
            <person name="Gladieux P."/>
            <person name="Thoren M.H."/>
            <person name="Johannesson H."/>
        </authorList>
    </citation>
    <scope>NUCLEOTIDE SEQUENCE</scope>
    <source>
        <strain evidence="1">CBS 606.72</strain>
    </source>
</reference>
<evidence type="ECO:0000313" key="1">
    <source>
        <dbReference type="EMBL" id="KAK0619054.1"/>
    </source>
</evidence>
<dbReference type="AlphaFoldDB" id="A0AA40BZE5"/>
<organism evidence="1 2">
    <name type="scientific">Immersiella caudata</name>
    <dbReference type="NCBI Taxonomy" id="314043"/>
    <lineage>
        <taxon>Eukaryota</taxon>
        <taxon>Fungi</taxon>
        <taxon>Dikarya</taxon>
        <taxon>Ascomycota</taxon>
        <taxon>Pezizomycotina</taxon>
        <taxon>Sordariomycetes</taxon>
        <taxon>Sordariomycetidae</taxon>
        <taxon>Sordariales</taxon>
        <taxon>Lasiosphaeriaceae</taxon>
        <taxon>Immersiella</taxon>
    </lineage>
</organism>
<gene>
    <name evidence="1" type="ORF">B0T14DRAFT_565950</name>
</gene>
<evidence type="ECO:0000313" key="2">
    <source>
        <dbReference type="Proteomes" id="UP001175000"/>
    </source>
</evidence>
<dbReference type="Proteomes" id="UP001175000">
    <property type="component" value="Unassembled WGS sequence"/>
</dbReference>
<dbReference type="EMBL" id="JAULSU010000004">
    <property type="protein sequence ID" value="KAK0619054.1"/>
    <property type="molecule type" value="Genomic_DNA"/>
</dbReference>
<accession>A0AA40BZE5</accession>
<protein>
    <submittedName>
        <fullName evidence="1">Uncharacterized protein</fullName>
    </submittedName>
</protein>
<comment type="caution">
    <text evidence="1">The sequence shown here is derived from an EMBL/GenBank/DDBJ whole genome shotgun (WGS) entry which is preliminary data.</text>
</comment>
<keyword evidence="2" id="KW-1185">Reference proteome</keyword>
<sequence>MEWTTDLVSPQSDNTHGRENHMRIFRIGTPAEFIAPEASPGLLLEMKPLDSLLNNPNIGSHTSKTPLNHSTEPAYGISIKISRSGRSNCHNHNETVLSITYRRTILITSWKSTDTTSITTICRASGTIFDDVTLTEKAVVVWIAVPFGTSLAISDLSSQYRPFKTQTRTDPSVSQHTRRGLRKPKLPANLTKEISKGRKTWWGEIDSLFKLVKENAGAQVNATKVTENIQAVIGHSFSTPQILTAIIGFILALAGLGRLIEGAIHALVVLWRGFVWSGRALLPFGRRALILIWDGGWRNRRVIWRQVNGFLWRFVRDLRIRFGNETLRQERERELEVAKRKAWHTEFWANVPEGTLGWSPEIEPWEATSKTHLREWWYQHHWHGLLEPEYVARHALQSWIRHRASLDWEVFAPECMVQSVMKAWLYERRQLTEWKPTIYEVMEAWVQEDIERGIEMEARLGCEMM</sequence>